<dbReference type="HOGENOM" id="CLU_1102644_0_0_1"/>
<keyword evidence="1" id="KW-1133">Transmembrane helix</keyword>
<reference evidence="3" key="1">
    <citation type="journal article" date="2013" name="Genome Announc.">
        <title>Draft genome sequence of Neofusicoccum parvum isolate UCR-NP2, a fungal vascular pathogen associated with grapevine cankers.</title>
        <authorList>
            <person name="Blanco-Ulate B."/>
            <person name="Rolshausen P."/>
            <person name="Cantu D."/>
        </authorList>
    </citation>
    <scope>NUCLEOTIDE SEQUENCE [LARGE SCALE GENOMIC DNA]</scope>
    <source>
        <strain evidence="3">UCR-NP2</strain>
    </source>
</reference>
<dbReference type="EMBL" id="KB915776">
    <property type="protein sequence ID" value="EOD52251.1"/>
    <property type="molecule type" value="Genomic_DNA"/>
</dbReference>
<evidence type="ECO:0000256" key="1">
    <source>
        <dbReference type="SAM" id="Phobius"/>
    </source>
</evidence>
<accession>R1GV55</accession>
<keyword evidence="1" id="KW-0472">Membrane</keyword>
<dbReference type="KEGG" id="npa:UCRNP2_953"/>
<keyword evidence="1" id="KW-0812">Transmembrane</keyword>
<dbReference type="AlphaFoldDB" id="R1GV55"/>
<dbReference type="Proteomes" id="UP000013521">
    <property type="component" value="Unassembled WGS sequence"/>
</dbReference>
<protein>
    <submittedName>
        <fullName evidence="2">Uncharacterized protein</fullName>
    </submittedName>
</protein>
<dbReference type="OrthoDB" id="3935712at2759"/>
<sequence>MVLSFAYPGDGSRATFVPTSGISASIYNVDESSRTMLAFTCPSAGARSTAGALCPISSNHPIAVTVGPDYFGWDFYRSYSSDDFAPTTTLASDVRVDGALRCAVTSTKTKASPVCTVDVTDIPSPAPTADIMANMRCWEEDVAGPVANQTQGVYNTLSVSSCQSAMSATPTTEYTVTRDPTNVIYWTVTVTQIAAGVTVEPSKGAAASLGVSLAGAAVLGVVAAVLAL</sequence>
<evidence type="ECO:0000313" key="3">
    <source>
        <dbReference type="Proteomes" id="UP000013521"/>
    </source>
</evidence>
<gene>
    <name evidence="2" type="ORF">UCRNP2_953</name>
</gene>
<evidence type="ECO:0000313" key="2">
    <source>
        <dbReference type="EMBL" id="EOD52251.1"/>
    </source>
</evidence>
<name>R1GV55_BOTPV</name>
<proteinExistence type="predicted"/>
<organism evidence="2 3">
    <name type="scientific">Botryosphaeria parva (strain UCR-NP2)</name>
    <name type="common">Grapevine canker fungus</name>
    <name type="synonym">Neofusicoccum parvum</name>
    <dbReference type="NCBI Taxonomy" id="1287680"/>
    <lineage>
        <taxon>Eukaryota</taxon>
        <taxon>Fungi</taxon>
        <taxon>Dikarya</taxon>
        <taxon>Ascomycota</taxon>
        <taxon>Pezizomycotina</taxon>
        <taxon>Dothideomycetes</taxon>
        <taxon>Dothideomycetes incertae sedis</taxon>
        <taxon>Botryosphaeriales</taxon>
        <taxon>Botryosphaeriaceae</taxon>
        <taxon>Neofusicoccum</taxon>
    </lineage>
</organism>
<feature type="transmembrane region" description="Helical" evidence="1">
    <location>
        <begin position="205"/>
        <end position="227"/>
    </location>
</feature>